<sequence>MTFMRSTLGLASLNGLLLAAVAWQCLGVEPAPRWAPMAQHSPPPIQAAPVPALRPLSDSERQVAWQHPLFSPDRQADAAKGGAGAPTLDGVRLSGVVVDGDQRWALVRLANQRSLKLRLGDALDNGWTLAEVSATTATFQRLGQAHTLNLPVPRLPATAAAPLLTLPHVAAP</sequence>
<accession>A0A7D5H676</accession>
<evidence type="ECO:0000313" key="2">
    <source>
        <dbReference type="Proteomes" id="UP000509568"/>
    </source>
</evidence>
<reference evidence="1 2" key="1">
    <citation type="submission" date="2020-06" db="EMBL/GenBank/DDBJ databases">
        <title>Pseudomonas eucalypticola sp. nov., an endophyte of Eucalyptus dunnii leaves with biocontrol ability of eucalyptus leaf blight.</title>
        <authorList>
            <person name="Liu Y."/>
            <person name="Song Z."/>
            <person name="Zeng H."/>
            <person name="Lu M."/>
            <person name="Wang X."/>
            <person name="Lian X."/>
            <person name="Zhang Q."/>
        </authorList>
    </citation>
    <scope>NUCLEOTIDE SEQUENCE [LARGE SCALE GENOMIC DNA]</scope>
    <source>
        <strain evidence="1 2">NP-1</strain>
    </source>
</reference>
<proteinExistence type="predicted"/>
<dbReference type="EMBL" id="CP056030">
    <property type="protein sequence ID" value="QKZ04949.1"/>
    <property type="molecule type" value="Genomic_DNA"/>
</dbReference>
<evidence type="ECO:0000313" key="1">
    <source>
        <dbReference type="EMBL" id="QKZ04949.1"/>
    </source>
</evidence>
<gene>
    <name evidence="1" type="ORF">HWQ56_14600</name>
</gene>
<dbReference type="KEGG" id="pez:HWQ56_14600"/>
<protein>
    <submittedName>
        <fullName evidence="1">General secretion pathway protein GspN</fullName>
    </submittedName>
</protein>
<keyword evidence="2" id="KW-1185">Reference proteome</keyword>
<dbReference type="Proteomes" id="UP000509568">
    <property type="component" value="Chromosome"/>
</dbReference>
<dbReference type="AlphaFoldDB" id="A0A7D5H676"/>
<organism evidence="1 2">
    <name type="scientific">Pseudomonas eucalypticola</name>
    <dbReference type="NCBI Taxonomy" id="2599595"/>
    <lineage>
        <taxon>Bacteria</taxon>
        <taxon>Pseudomonadati</taxon>
        <taxon>Pseudomonadota</taxon>
        <taxon>Gammaproteobacteria</taxon>
        <taxon>Pseudomonadales</taxon>
        <taxon>Pseudomonadaceae</taxon>
        <taxon>Pseudomonas</taxon>
    </lineage>
</organism>
<name>A0A7D5H676_9PSED</name>
<dbReference type="RefSeq" id="WP_176570954.1">
    <property type="nucleotide sequence ID" value="NZ_CP056030.1"/>
</dbReference>